<comment type="caution">
    <text evidence="2">The sequence shown here is derived from an EMBL/GenBank/DDBJ whole genome shotgun (WGS) entry which is preliminary data.</text>
</comment>
<evidence type="ECO:0000256" key="1">
    <source>
        <dbReference type="SAM" id="MobiDB-lite"/>
    </source>
</evidence>
<dbReference type="EMBL" id="JARKIE010000063">
    <property type="protein sequence ID" value="KAJ7690748.1"/>
    <property type="molecule type" value="Genomic_DNA"/>
</dbReference>
<evidence type="ECO:0000313" key="2">
    <source>
        <dbReference type="EMBL" id="KAJ7690748.1"/>
    </source>
</evidence>
<feature type="compositionally biased region" description="Pro residues" evidence="1">
    <location>
        <begin position="1"/>
        <end position="10"/>
    </location>
</feature>
<gene>
    <name evidence="2" type="ORF">B0H17DRAFT_1201578</name>
</gene>
<name>A0AAD7DFX2_MYCRO</name>
<sequence length="276" mass="30839">MSNNPGPPPLLMHYNMYSSDDEGYANDDDPDVPPALMEPDNVFDTRRPPLTYHRIPQYSRAMAEERAAAAAPAASQPLEDDNNYQGLSLSCGMCSSMDAAPVEMAWVTRRPLPRHPDRIITSKGICRQLGPCLLDSHLWFSSGAEDDAEVEHLEEECNITFIQMRAQVRLLKMLIHQRDSHAAGAAQVAEFRVRIGHARRGLEAACAKYQVAWQLLVDFKGKDYARMRGHLHLGNDGATMLLAELTMGTRKRTEMVMGERGENVESGWSAWSNESL</sequence>
<accession>A0AAD7DFX2</accession>
<dbReference type="Proteomes" id="UP001221757">
    <property type="component" value="Unassembled WGS sequence"/>
</dbReference>
<evidence type="ECO:0000313" key="3">
    <source>
        <dbReference type="Proteomes" id="UP001221757"/>
    </source>
</evidence>
<reference evidence="2" key="1">
    <citation type="submission" date="2023-03" db="EMBL/GenBank/DDBJ databases">
        <title>Massive genome expansion in bonnet fungi (Mycena s.s.) driven by repeated elements and novel gene families across ecological guilds.</title>
        <authorList>
            <consortium name="Lawrence Berkeley National Laboratory"/>
            <person name="Harder C.B."/>
            <person name="Miyauchi S."/>
            <person name="Viragh M."/>
            <person name="Kuo A."/>
            <person name="Thoen E."/>
            <person name="Andreopoulos B."/>
            <person name="Lu D."/>
            <person name="Skrede I."/>
            <person name="Drula E."/>
            <person name="Henrissat B."/>
            <person name="Morin E."/>
            <person name="Kohler A."/>
            <person name="Barry K."/>
            <person name="LaButti K."/>
            <person name="Morin E."/>
            <person name="Salamov A."/>
            <person name="Lipzen A."/>
            <person name="Mereny Z."/>
            <person name="Hegedus B."/>
            <person name="Baldrian P."/>
            <person name="Stursova M."/>
            <person name="Weitz H."/>
            <person name="Taylor A."/>
            <person name="Grigoriev I.V."/>
            <person name="Nagy L.G."/>
            <person name="Martin F."/>
            <person name="Kauserud H."/>
        </authorList>
    </citation>
    <scope>NUCLEOTIDE SEQUENCE</scope>
    <source>
        <strain evidence="2">CBHHK067</strain>
    </source>
</reference>
<keyword evidence="3" id="KW-1185">Reference proteome</keyword>
<protein>
    <submittedName>
        <fullName evidence="2">Uncharacterized protein</fullName>
    </submittedName>
</protein>
<organism evidence="2 3">
    <name type="scientific">Mycena rosella</name>
    <name type="common">Pink bonnet</name>
    <name type="synonym">Agaricus rosellus</name>
    <dbReference type="NCBI Taxonomy" id="1033263"/>
    <lineage>
        <taxon>Eukaryota</taxon>
        <taxon>Fungi</taxon>
        <taxon>Dikarya</taxon>
        <taxon>Basidiomycota</taxon>
        <taxon>Agaricomycotina</taxon>
        <taxon>Agaricomycetes</taxon>
        <taxon>Agaricomycetidae</taxon>
        <taxon>Agaricales</taxon>
        <taxon>Marasmiineae</taxon>
        <taxon>Mycenaceae</taxon>
        <taxon>Mycena</taxon>
    </lineage>
</organism>
<feature type="region of interest" description="Disordered" evidence="1">
    <location>
        <begin position="1"/>
        <end position="48"/>
    </location>
</feature>
<feature type="compositionally biased region" description="Acidic residues" evidence="1">
    <location>
        <begin position="19"/>
        <end position="31"/>
    </location>
</feature>
<proteinExistence type="predicted"/>
<dbReference type="AlphaFoldDB" id="A0AAD7DFX2"/>